<dbReference type="SMART" id="SM00849">
    <property type="entry name" value="Lactamase_B"/>
    <property type="match status" value="1"/>
</dbReference>
<name>A0ABX8ELQ0_9ACTN</name>
<feature type="domain" description="Metallo-beta-lactamase" evidence="1">
    <location>
        <begin position="22"/>
        <end position="232"/>
    </location>
</feature>
<dbReference type="CDD" id="cd07721">
    <property type="entry name" value="yflN-like_MBL-fold"/>
    <property type="match status" value="1"/>
</dbReference>
<proteinExistence type="predicted"/>
<dbReference type="EMBL" id="CP075371">
    <property type="protein sequence ID" value="QVT81444.1"/>
    <property type="molecule type" value="Genomic_DNA"/>
</dbReference>
<evidence type="ECO:0000259" key="1">
    <source>
        <dbReference type="SMART" id="SM00849"/>
    </source>
</evidence>
<dbReference type="PANTHER" id="PTHR42951:SF14">
    <property type="entry name" value="METALLO-BETA-LACTAMASE SUPERFAMILY PROTEIN"/>
    <property type="match status" value="1"/>
</dbReference>
<dbReference type="PANTHER" id="PTHR42951">
    <property type="entry name" value="METALLO-BETA-LACTAMASE DOMAIN-CONTAINING"/>
    <property type="match status" value="1"/>
</dbReference>
<dbReference type="Pfam" id="PF00753">
    <property type="entry name" value="Lactamase_B"/>
    <property type="match status" value="1"/>
</dbReference>
<dbReference type="Gene3D" id="3.60.15.10">
    <property type="entry name" value="Ribonuclease Z/Hydroxyacylglutathione hydrolase-like"/>
    <property type="match status" value="1"/>
</dbReference>
<dbReference type="SUPFAM" id="SSF56281">
    <property type="entry name" value="Metallo-hydrolase/oxidoreductase"/>
    <property type="match status" value="1"/>
</dbReference>
<dbReference type="InterPro" id="IPR036866">
    <property type="entry name" value="RibonucZ/Hydroxyglut_hydro"/>
</dbReference>
<dbReference type="RefSeq" id="WP_214056819.1">
    <property type="nucleotide sequence ID" value="NZ_BAAAHS010000011.1"/>
</dbReference>
<keyword evidence="2" id="KW-0378">Hydrolase</keyword>
<organism evidence="2 3">
    <name type="scientific">Nocardioides aquaticus</name>
    <dbReference type="NCBI Taxonomy" id="160826"/>
    <lineage>
        <taxon>Bacteria</taxon>
        <taxon>Bacillati</taxon>
        <taxon>Actinomycetota</taxon>
        <taxon>Actinomycetes</taxon>
        <taxon>Propionibacteriales</taxon>
        <taxon>Nocardioidaceae</taxon>
        <taxon>Nocardioides</taxon>
    </lineage>
</organism>
<dbReference type="EC" id="3.-.-.-" evidence="2"/>
<accession>A0ABX8ELQ0</accession>
<reference evidence="2 3" key="1">
    <citation type="submission" date="2021-05" db="EMBL/GenBank/DDBJ databases">
        <title>Complete genome of Nocardioides aquaticus KCTC 9944T isolated from meromictic and hypersaline Ekho Lake, Antarctica.</title>
        <authorList>
            <person name="Hwang K."/>
            <person name="Kim K.M."/>
            <person name="Choe H."/>
        </authorList>
    </citation>
    <scope>NUCLEOTIDE SEQUENCE [LARGE SCALE GENOMIC DNA]</scope>
    <source>
        <strain evidence="2 3">KCTC 9944</strain>
    </source>
</reference>
<dbReference type="InterPro" id="IPR050855">
    <property type="entry name" value="NDM-1-like"/>
</dbReference>
<protein>
    <submittedName>
        <fullName evidence="2">Metallo-hydrolase YflN</fullName>
        <ecNumber evidence="2">3.-.-.-</ecNumber>
    </submittedName>
</protein>
<dbReference type="GO" id="GO:0016787">
    <property type="term" value="F:hydrolase activity"/>
    <property type="evidence" value="ECO:0007669"/>
    <property type="project" value="UniProtKB-KW"/>
</dbReference>
<keyword evidence="3" id="KW-1185">Reference proteome</keyword>
<evidence type="ECO:0000313" key="3">
    <source>
        <dbReference type="Proteomes" id="UP000679307"/>
    </source>
</evidence>
<evidence type="ECO:0000313" key="2">
    <source>
        <dbReference type="EMBL" id="QVT81444.1"/>
    </source>
</evidence>
<gene>
    <name evidence="2" type="primary">yflN</name>
    <name evidence="2" type="ORF">ENKNEFLB_03854</name>
</gene>
<dbReference type="Proteomes" id="UP000679307">
    <property type="component" value="Chromosome"/>
</dbReference>
<sequence>MARGTVQLTRVADDVHVVTGTNVNWAVVTEGREVTLVDAGYPLDADAVVASLEALGRRASDVVAVLLTHAHLDHMGGVPHVRSLSGCRVVTGADEVAHAHRERLEQVSAGRVLAQARTPAGARWVGQTLRAVGPHLRMRLSGVEAAPHESPVDAPGRLVAVDTPGHTSGHTAFLMPSSGVLFSGDALVTGHPLCRHDGPQRLPGLFAHDEDRVLRTLRDLRDVPADVLVPGHGRPVRAPLADLVDGALERTDHR</sequence>
<dbReference type="InterPro" id="IPR001279">
    <property type="entry name" value="Metallo-B-lactamas"/>
</dbReference>